<dbReference type="STRING" id="42673.A0A2K0WPD0"/>
<accession>A0A2K0WPD0</accession>
<proteinExistence type="predicted"/>
<name>A0A2K0WPD0_GIBNY</name>
<evidence type="ECO:0000313" key="1">
    <source>
        <dbReference type="EMBL" id="PNP84125.1"/>
    </source>
</evidence>
<dbReference type="OrthoDB" id="6503935at2759"/>
<keyword evidence="2" id="KW-1185">Reference proteome</keyword>
<sequence>MSPSLEQQIINKLQSNWIWIPDWVDSSKENTAARIVTFSRNFTLPSRPTQAILHFSADTRYKLIINSTRVGVGPARGSPLIWYYDSLDIAPHLKQGDNEIHFVVIRYFAASRGGMPFERTLFPGLTVIGRVESDGKSVSLDSRDDWLAEEDNSILFPWEDRTMSSFIPGKDKVKPVPYNLKTLNGELPPWRLRSRVIPTPEQTPASVNTVRKNVGALKSDDWVAYLSGQRPLTLQVGSSHTLEVQADVIQRHSYAGRSK</sequence>
<evidence type="ECO:0008006" key="3">
    <source>
        <dbReference type="Google" id="ProtNLM"/>
    </source>
</evidence>
<dbReference type="InterPro" id="IPR008979">
    <property type="entry name" value="Galactose-bd-like_sf"/>
</dbReference>
<dbReference type="PANTHER" id="PTHR34987">
    <property type="entry name" value="C, PUTATIVE (AFU_ORTHOLOGUE AFUA_3G02880)-RELATED"/>
    <property type="match status" value="1"/>
</dbReference>
<reference evidence="1 2" key="1">
    <citation type="submission" date="2017-06" db="EMBL/GenBank/DDBJ databases">
        <title>Genome of Fusarium nygamai isolate CS10214.</title>
        <authorList>
            <person name="Gardiner D.M."/>
            <person name="Obanor F."/>
            <person name="Kazan K."/>
        </authorList>
    </citation>
    <scope>NUCLEOTIDE SEQUENCE [LARGE SCALE GENOMIC DNA]</scope>
    <source>
        <strain evidence="1 2">CS10214</strain>
    </source>
</reference>
<dbReference type="SUPFAM" id="SSF49785">
    <property type="entry name" value="Galactose-binding domain-like"/>
    <property type="match status" value="1"/>
</dbReference>
<gene>
    <name evidence="1" type="ORF">FNYG_02813</name>
</gene>
<dbReference type="Gene3D" id="2.60.120.260">
    <property type="entry name" value="Galactose-binding domain-like"/>
    <property type="match status" value="1"/>
</dbReference>
<protein>
    <recommendedName>
        <fullName evidence="3">Bacterial alpha-L-rhamnosidase N-terminal domain-containing protein</fullName>
    </recommendedName>
</protein>
<dbReference type="EMBL" id="MTQA01000047">
    <property type="protein sequence ID" value="PNP84125.1"/>
    <property type="molecule type" value="Genomic_DNA"/>
</dbReference>
<evidence type="ECO:0000313" key="2">
    <source>
        <dbReference type="Proteomes" id="UP000236664"/>
    </source>
</evidence>
<dbReference type="AlphaFoldDB" id="A0A2K0WPD0"/>
<dbReference type="PANTHER" id="PTHR34987:SF2">
    <property type="entry name" value="B, PUTATIVE (AFU_ORTHOLOGUE AFUA_7G05040)-RELATED"/>
    <property type="match status" value="1"/>
</dbReference>
<dbReference type="Proteomes" id="UP000236664">
    <property type="component" value="Unassembled WGS sequence"/>
</dbReference>
<organism evidence="1 2">
    <name type="scientific">Gibberella nygamai</name>
    <name type="common">Bean root rot disease fungus</name>
    <name type="synonym">Fusarium nygamai</name>
    <dbReference type="NCBI Taxonomy" id="42673"/>
    <lineage>
        <taxon>Eukaryota</taxon>
        <taxon>Fungi</taxon>
        <taxon>Dikarya</taxon>
        <taxon>Ascomycota</taxon>
        <taxon>Pezizomycotina</taxon>
        <taxon>Sordariomycetes</taxon>
        <taxon>Hypocreomycetidae</taxon>
        <taxon>Hypocreales</taxon>
        <taxon>Nectriaceae</taxon>
        <taxon>Fusarium</taxon>
        <taxon>Fusarium fujikuroi species complex</taxon>
    </lineage>
</organism>
<comment type="caution">
    <text evidence="1">The sequence shown here is derived from an EMBL/GenBank/DDBJ whole genome shotgun (WGS) entry which is preliminary data.</text>
</comment>